<evidence type="ECO:0000313" key="1">
    <source>
        <dbReference type="EMBL" id="KAL2344252.1"/>
    </source>
</evidence>
<dbReference type="AlphaFoldDB" id="A0ABD1N915"/>
<evidence type="ECO:0000313" key="2">
    <source>
        <dbReference type="Proteomes" id="UP001603857"/>
    </source>
</evidence>
<organism evidence="1 2">
    <name type="scientific">Flemingia macrophylla</name>
    <dbReference type="NCBI Taxonomy" id="520843"/>
    <lineage>
        <taxon>Eukaryota</taxon>
        <taxon>Viridiplantae</taxon>
        <taxon>Streptophyta</taxon>
        <taxon>Embryophyta</taxon>
        <taxon>Tracheophyta</taxon>
        <taxon>Spermatophyta</taxon>
        <taxon>Magnoliopsida</taxon>
        <taxon>eudicotyledons</taxon>
        <taxon>Gunneridae</taxon>
        <taxon>Pentapetalae</taxon>
        <taxon>rosids</taxon>
        <taxon>fabids</taxon>
        <taxon>Fabales</taxon>
        <taxon>Fabaceae</taxon>
        <taxon>Papilionoideae</taxon>
        <taxon>50 kb inversion clade</taxon>
        <taxon>NPAAA clade</taxon>
        <taxon>indigoferoid/millettioid clade</taxon>
        <taxon>Phaseoleae</taxon>
        <taxon>Flemingia</taxon>
    </lineage>
</organism>
<comment type="caution">
    <text evidence="1">The sequence shown here is derived from an EMBL/GenBank/DDBJ whole genome shotgun (WGS) entry which is preliminary data.</text>
</comment>
<dbReference type="Proteomes" id="UP001603857">
    <property type="component" value="Unassembled WGS sequence"/>
</dbReference>
<reference evidence="1 2" key="1">
    <citation type="submission" date="2024-08" db="EMBL/GenBank/DDBJ databases">
        <title>Insights into the chromosomal genome structure of Flemingia macrophylla.</title>
        <authorList>
            <person name="Ding Y."/>
            <person name="Zhao Y."/>
            <person name="Bi W."/>
            <person name="Wu M."/>
            <person name="Zhao G."/>
            <person name="Gong Y."/>
            <person name="Li W."/>
            <person name="Zhang P."/>
        </authorList>
    </citation>
    <scope>NUCLEOTIDE SEQUENCE [LARGE SCALE GENOMIC DNA]</scope>
    <source>
        <strain evidence="1">DYQJB</strain>
        <tissue evidence="1">Leaf</tissue>
    </source>
</reference>
<keyword evidence="2" id="KW-1185">Reference proteome</keyword>
<proteinExistence type="predicted"/>
<protein>
    <submittedName>
        <fullName evidence="1">Uncharacterized protein</fullName>
    </submittedName>
</protein>
<gene>
    <name evidence="1" type="ORF">Fmac_005537</name>
</gene>
<name>A0ABD1N915_9FABA</name>
<dbReference type="EMBL" id="JBGMDY010000002">
    <property type="protein sequence ID" value="KAL2344252.1"/>
    <property type="molecule type" value="Genomic_DNA"/>
</dbReference>
<accession>A0ABD1N915</accession>
<sequence>MFQPNLQHRTFVNEMPIVQVELAMSHSICFWWLKGLLRSCQQAGRHRLIEHLGPFSRQQCEASRFQA</sequence>